<evidence type="ECO:0000313" key="2">
    <source>
        <dbReference type="EMBL" id="KAH7112417.1"/>
    </source>
</evidence>
<keyword evidence="3" id="KW-1185">Reference proteome</keyword>
<keyword evidence="1" id="KW-1133">Transmembrane helix</keyword>
<evidence type="ECO:0000256" key="1">
    <source>
        <dbReference type="SAM" id="Phobius"/>
    </source>
</evidence>
<organism evidence="2 3">
    <name type="scientific">Dactylonectria macrodidyma</name>
    <dbReference type="NCBI Taxonomy" id="307937"/>
    <lineage>
        <taxon>Eukaryota</taxon>
        <taxon>Fungi</taxon>
        <taxon>Dikarya</taxon>
        <taxon>Ascomycota</taxon>
        <taxon>Pezizomycotina</taxon>
        <taxon>Sordariomycetes</taxon>
        <taxon>Hypocreomycetidae</taxon>
        <taxon>Hypocreales</taxon>
        <taxon>Nectriaceae</taxon>
        <taxon>Dactylonectria</taxon>
    </lineage>
</organism>
<feature type="transmembrane region" description="Helical" evidence="1">
    <location>
        <begin position="9"/>
        <end position="26"/>
    </location>
</feature>
<keyword evidence="1" id="KW-0812">Transmembrane</keyword>
<keyword evidence="1" id="KW-0472">Membrane</keyword>
<name>A0A9P9D4P1_9HYPO</name>
<sequence length="129" mass="14585">MPDRITKKLLVTANASSAGLIIYFSSQVPSPWMSRGVSIAWVVWISTGAVLVWVYDAFLRRYVSLQVVYLPVFLLRRLCNQIRTSLSPCTDIVVQYVARPPHGPPTGNRRPGSVDPRFNHTRFILSLRT</sequence>
<accession>A0A9P9D4P1</accession>
<reference evidence="2" key="1">
    <citation type="journal article" date="2021" name="Nat. Commun.">
        <title>Genetic determinants of endophytism in the Arabidopsis root mycobiome.</title>
        <authorList>
            <person name="Mesny F."/>
            <person name="Miyauchi S."/>
            <person name="Thiergart T."/>
            <person name="Pickel B."/>
            <person name="Atanasova L."/>
            <person name="Karlsson M."/>
            <person name="Huettel B."/>
            <person name="Barry K.W."/>
            <person name="Haridas S."/>
            <person name="Chen C."/>
            <person name="Bauer D."/>
            <person name="Andreopoulos W."/>
            <person name="Pangilinan J."/>
            <person name="LaButti K."/>
            <person name="Riley R."/>
            <person name="Lipzen A."/>
            <person name="Clum A."/>
            <person name="Drula E."/>
            <person name="Henrissat B."/>
            <person name="Kohler A."/>
            <person name="Grigoriev I.V."/>
            <person name="Martin F.M."/>
            <person name="Hacquard S."/>
        </authorList>
    </citation>
    <scope>NUCLEOTIDE SEQUENCE</scope>
    <source>
        <strain evidence="2">MPI-CAGE-AT-0147</strain>
    </source>
</reference>
<proteinExistence type="predicted"/>
<dbReference type="EMBL" id="JAGMUV010000038">
    <property type="protein sequence ID" value="KAH7112417.1"/>
    <property type="molecule type" value="Genomic_DNA"/>
</dbReference>
<evidence type="ECO:0000313" key="3">
    <source>
        <dbReference type="Proteomes" id="UP000738349"/>
    </source>
</evidence>
<dbReference type="AlphaFoldDB" id="A0A9P9D4P1"/>
<gene>
    <name evidence="2" type="ORF">EDB81DRAFT_317215</name>
</gene>
<feature type="transmembrane region" description="Helical" evidence="1">
    <location>
        <begin position="38"/>
        <end position="55"/>
    </location>
</feature>
<dbReference type="Proteomes" id="UP000738349">
    <property type="component" value="Unassembled WGS sequence"/>
</dbReference>
<comment type="caution">
    <text evidence="2">The sequence shown here is derived from an EMBL/GenBank/DDBJ whole genome shotgun (WGS) entry which is preliminary data.</text>
</comment>
<protein>
    <submittedName>
        <fullName evidence="2">Uncharacterized protein</fullName>
    </submittedName>
</protein>